<feature type="region of interest" description="Disordered" evidence="5">
    <location>
        <begin position="222"/>
        <end position="297"/>
    </location>
</feature>
<feature type="transmembrane region" description="Helical" evidence="6">
    <location>
        <begin position="31"/>
        <end position="50"/>
    </location>
</feature>
<evidence type="ECO:0000256" key="1">
    <source>
        <dbReference type="ARBA" id="ARBA00004141"/>
    </source>
</evidence>
<evidence type="ECO:0000259" key="7">
    <source>
        <dbReference type="PROSITE" id="PS50261"/>
    </source>
</evidence>
<feature type="transmembrane region" description="Helical" evidence="6">
    <location>
        <begin position="62"/>
        <end position="82"/>
    </location>
</feature>
<dbReference type="PROSITE" id="PS50261">
    <property type="entry name" value="G_PROTEIN_RECEP_F2_4"/>
    <property type="match status" value="1"/>
</dbReference>
<dbReference type="AlphaFoldDB" id="A0AAE0MES3"/>
<dbReference type="PANTHER" id="PTHR23112">
    <property type="entry name" value="G PROTEIN-COUPLED RECEPTOR 157-RELATED"/>
    <property type="match status" value="1"/>
</dbReference>
<feature type="transmembrane region" description="Helical" evidence="6">
    <location>
        <begin position="406"/>
        <end position="431"/>
    </location>
</feature>
<evidence type="ECO:0000313" key="8">
    <source>
        <dbReference type="EMBL" id="KAK3329896.1"/>
    </source>
</evidence>
<accession>A0AAE0MES3</accession>
<dbReference type="PANTHER" id="PTHR23112:SF0">
    <property type="entry name" value="TRANSMEMBRANE PROTEIN 116"/>
    <property type="match status" value="1"/>
</dbReference>
<feature type="transmembrane region" description="Helical" evidence="6">
    <location>
        <begin position="183"/>
        <end position="206"/>
    </location>
</feature>
<reference evidence="8" key="1">
    <citation type="journal article" date="2023" name="Mol. Phylogenet. Evol.">
        <title>Genome-scale phylogeny and comparative genomics of the fungal order Sordariales.</title>
        <authorList>
            <person name="Hensen N."/>
            <person name="Bonometti L."/>
            <person name="Westerberg I."/>
            <person name="Brannstrom I.O."/>
            <person name="Guillou S."/>
            <person name="Cros-Aarteil S."/>
            <person name="Calhoun S."/>
            <person name="Haridas S."/>
            <person name="Kuo A."/>
            <person name="Mondo S."/>
            <person name="Pangilinan J."/>
            <person name="Riley R."/>
            <person name="LaButti K."/>
            <person name="Andreopoulos B."/>
            <person name="Lipzen A."/>
            <person name="Chen C."/>
            <person name="Yan M."/>
            <person name="Daum C."/>
            <person name="Ng V."/>
            <person name="Clum A."/>
            <person name="Steindorff A."/>
            <person name="Ohm R.A."/>
            <person name="Martin F."/>
            <person name="Silar P."/>
            <person name="Natvig D.O."/>
            <person name="Lalanne C."/>
            <person name="Gautier V."/>
            <person name="Ament-Velasquez S.L."/>
            <person name="Kruys A."/>
            <person name="Hutchinson M.I."/>
            <person name="Powell A.J."/>
            <person name="Barry K."/>
            <person name="Miller A.N."/>
            <person name="Grigoriev I.V."/>
            <person name="Debuchy R."/>
            <person name="Gladieux P."/>
            <person name="Hiltunen Thoren M."/>
            <person name="Johannesson H."/>
        </authorList>
    </citation>
    <scope>NUCLEOTIDE SEQUENCE</scope>
    <source>
        <strain evidence="8">CBS 118394</strain>
    </source>
</reference>
<gene>
    <name evidence="8" type="ORF">B0H66DRAFT_40658</name>
</gene>
<name>A0AAE0MES3_9PEZI</name>
<evidence type="ECO:0000313" key="9">
    <source>
        <dbReference type="Proteomes" id="UP001283341"/>
    </source>
</evidence>
<dbReference type="GO" id="GO:0007166">
    <property type="term" value="P:cell surface receptor signaling pathway"/>
    <property type="evidence" value="ECO:0007669"/>
    <property type="project" value="InterPro"/>
</dbReference>
<dbReference type="Pfam" id="PF00002">
    <property type="entry name" value="7tm_2"/>
    <property type="match status" value="1"/>
</dbReference>
<comment type="caution">
    <text evidence="8">The sequence shown here is derived from an EMBL/GenBank/DDBJ whole genome shotgun (WGS) entry which is preliminary data.</text>
</comment>
<reference evidence="8" key="2">
    <citation type="submission" date="2023-06" db="EMBL/GenBank/DDBJ databases">
        <authorList>
            <consortium name="Lawrence Berkeley National Laboratory"/>
            <person name="Haridas S."/>
            <person name="Hensen N."/>
            <person name="Bonometti L."/>
            <person name="Westerberg I."/>
            <person name="Brannstrom I.O."/>
            <person name="Guillou S."/>
            <person name="Cros-Aarteil S."/>
            <person name="Calhoun S."/>
            <person name="Kuo A."/>
            <person name="Mondo S."/>
            <person name="Pangilinan J."/>
            <person name="Riley R."/>
            <person name="Labutti K."/>
            <person name="Andreopoulos B."/>
            <person name="Lipzen A."/>
            <person name="Chen C."/>
            <person name="Yanf M."/>
            <person name="Daum C."/>
            <person name="Ng V."/>
            <person name="Clum A."/>
            <person name="Steindorff A."/>
            <person name="Ohm R."/>
            <person name="Martin F."/>
            <person name="Silar P."/>
            <person name="Natvig D."/>
            <person name="Lalanne C."/>
            <person name="Gautier V."/>
            <person name="Ament-Velasquez S.L."/>
            <person name="Kruys A."/>
            <person name="Hutchinson M.I."/>
            <person name="Powell A.J."/>
            <person name="Barry K."/>
            <person name="Miller A.N."/>
            <person name="Grigoriev I.V."/>
            <person name="Debuchy R."/>
            <person name="Gladieux P."/>
            <person name="Thoren M.H."/>
            <person name="Johannesson H."/>
        </authorList>
    </citation>
    <scope>NUCLEOTIDE SEQUENCE</scope>
    <source>
        <strain evidence="8">CBS 118394</strain>
    </source>
</reference>
<proteinExistence type="predicted"/>
<evidence type="ECO:0000256" key="2">
    <source>
        <dbReference type="ARBA" id="ARBA00022692"/>
    </source>
</evidence>
<keyword evidence="9" id="KW-1185">Reference proteome</keyword>
<keyword evidence="2 6" id="KW-0812">Transmembrane</keyword>
<dbReference type="SUPFAM" id="SSF81321">
    <property type="entry name" value="Family A G protein-coupled receptor-like"/>
    <property type="match status" value="1"/>
</dbReference>
<keyword evidence="4 6" id="KW-0472">Membrane</keyword>
<feature type="transmembrane region" description="Helical" evidence="6">
    <location>
        <begin position="132"/>
        <end position="155"/>
    </location>
</feature>
<dbReference type="Proteomes" id="UP001283341">
    <property type="component" value="Unassembled WGS sequence"/>
</dbReference>
<evidence type="ECO:0000256" key="6">
    <source>
        <dbReference type="SAM" id="Phobius"/>
    </source>
</evidence>
<dbReference type="InterPro" id="IPR000832">
    <property type="entry name" value="GPCR_2_secretin-like"/>
</dbReference>
<feature type="transmembrane region" description="Helical" evidence="6">
    <location>
        <begin position="367"/>
        <end position="386"/>
    </location>
</feature>
<organism evidence="8 9">
    <name type="scientific">Apodospora peruviana</name>
    <dbReference type="NCBI Taxonomy" id="516989"/>
    <lineage>
        <taxon>Eukaryota</taxon>
        <taxon>Fungi</taxon>
        <taxon>Dikarya</taxon>
        <taxon>Ascomycota</taxon>
        <taxon>Pezizomycotina</taxon>
        <taxon>Sordariomycetes</taxon>
        <taxon>Sordariomycetidae</taxon>
        <taxon>Sordariales</taxon>
        <taxon>Lasiosphaeriaceae</taxon>
        <taxon>Apodospora</taxon>
    </lineage>
</organism>
<comment type="subcellular location">
    <subcellularLocation>
        <location evidence="1">Membrane</location>
        <topology evidence="1">Multi-pass membrane protein</topology>
    </subcellularLocation>
</comment>
<feature type="domain" description="G-protein coupled receptors family 2 profile 2" evidence="7">
    <location>
        <begin position="25"/>
        <end position="201"/>
    </location>
</feature>
<dbReference type="GO" id="GO:0005886">
    <property type="term" value="C:plasma membrane"/>
    <property type="evidence" value="ECO:0007669"/>
    <property type="project" value="TreeGrafter"/>
</dbReference>
<evidence type="ECO:0000256" key="3">
    <source>
        <dbReference type="ARBA" id="ARBA00022989"/>
    </source>
</evidence>
<feature type="transmembrane region" description="Helical" evidence="6">
    <location>
        <begin position="107"/>
        <end position="125"/>
    </location>
</feature>
<feature type="compositionally biased region" description="Polar residues" evidence="5">
    <location>
        <begin position="244"/>
        <end position="262"/>
    </location>
</feature>
<feature type="compositionally biased region" description="Low complexity" evidence="5">
    <location>
        <begin position="272"/>
        <end position="291"/>
    </location>
</feature>
<dbReference type="GO" id="GO:0007189">
    <property type="term" value="P:adenylate cyclase-activating G protein-coupled receptor signaling pathway"/>
    <property type="evidence" value="ECO:0007669"/>
    <property type="project" value="TreeGrafter"/>
</dbReference>
<evidence type="ECO:0000256" key="5">
    <source>
        <dbReference type="SAM" id="MobiDB-lite"/>
    </source>
</evidence>
<protein>
    <recommendedName>
        <fullName evidence="7">G-protein coupled receptors family 2 profile 2 domain-containing protein</fullName>
    </recommendedName>
</protein>
<dbReference type="Gene3D" id="1.20.1070.10">
    <property type="entry name" value="Rhodopsin 7-helix transmembrane proteins"/>
    <property type="match status" value="1"/>
</dbReference>
<evidence type="ECO:0000256" key="4">
    <source>
        <dbReference type="ARBA" id="ARBA00023136"/>
    </source>
</evidence>
<dbReference type="EMBL" id="JAUEDM010000001">
    <property type="protein sequence ID" value="KAK3329896.1"/>
    <property type="molecule type" value="Genomic_DNA"/>
</dbReference>
<sequence>MKNILNIQPGVSGYMNLTDSQRDTIQKVERVNASFSLVGVFLIFITYALFKRLRTVPNTFILFASIANVGASIACIIGYAGIAAGDHSALCRTQAFLLELFMQSDPWWSFAMAANVYMVFFLAANPILFRDYLWAYCLVCFGLPAIPAFICLFYSPNNAQIYGNATLWCWIGDSFNSLRIFSYYLPIWACILLSGVIYVAVGFHVFHQRNQLRNLTLSTQAKDAGSGSDIRESAEKSLAGQPGSYGTVTTEVQVTAECSDSQTPPPTPAPSIAPVLPTAAAGTSTSQSSGAHMHGPCPWTSHSEEVLAISPTSATGATSLPFTTISSISSAKARNKEKEKRMFCGVFRRPFRKFRYKLRNLDPVKLAYLRTSFVFAVSVLVTWTPSSINRVHAVIYPTRTSYALNLASAIVLPLQGVWNAVIYCATTWSVLIEELQDFRDSWLPGGAKRRASKAALSAAARERERELRQHQAHHHFGGTRFRPPGGGVIDDADEPILMMGSGGHRLSTMRVIRGGSL</sequence>
<keyword evidence="3 6" id="KW-1133">Transmembrane helix</keyword>
<dbReference type="GO" id="GO:0004930">
    <property type="term" value="F:G protein-coupled receptor activity"/>
    <property type="evidence" value="ECO:0007669"/>
    <property type="project" value="InterPro"/>
</dbReference>
<dbReference type="InterPro" id="IPR017981">
    <property type="entry name" value="GPCR_2-like_7TM"/>
</dbReference>